<keyword evidence="6 13" id="KW-0227">DNA damage</keyword>
<comment type="similarity">
    <text evidence="11 13">Belongs to the RecU family.</text>
</comment>
<evidence type="ECO:0000256" key="7">
    <source>
        <dbReference type="ARBA" id="ARBA00022801"/>
    </source>
</evidence>
<keyword evidence="8 13" id="KW-0460">Magnesium</keyword>
<dbReference type="GO" id="GO:0005737">
    <property type="term" value="C:cytoplasm"/>
    <property type="evidence" value="ECO:0007669"/>
    <property type="project" value="UniProtKB-SubCell"/>
</dbReference>
<dbReference type="GO" id="GO:0006281">
    <property type="term" value="P:DNA repair"/>
    <property type="evidence" value="ECO:0007669"/>
    <property type="project" value="UniProtKB-UniRule"/>
</dbReference>
<dbReference type="HAMAP" id="MF_00130">
    <property type="entry name" value="RecU"/>
    <property type="match status" value="1"/>
</dbReference>
<keyword evidence="10 13" id="KW-0234">DNA repair</keyword>
<sequence length="188" mass="21369">MRNQQPRRAVVNYGGRGMAFEELISWVNEAYEAKGIATIEKIPTPITVLRSEGARISGVYSKKSSVDYTGSYRSRPIWFDAKSTKNKTSFPLDFVEQHQVDRLIRHDANGAICFFLFWFTELNQYYLMPLKSFLCYWNRKETGVRGSKSIPLNEFEANAIRVDKSGRGSLDYLAAVDHLIDVSGLSPA</sequence>
<dbReference type="CDD" id="cd22354">
    <property type="entry name" value="RecU-like"/>
    <property type="match status" value="1"/>
</dbReference>
<evidence type="ECO:0000256" key="5">
    <source>
        <dbReference type="ARBA" id="ARBA00022759"/>
    </source>
</evidence>
<dbReference type="EC" id="3.1.21.10" evidence="13"/>
<evidence type="ECO:0000313" key="15">
    <source>
        <dbReference type="Proteomes" id="UP000317036"/>
    </source>
</evidence>
<feature type="binding site" evidence="13">
    <location>
        <position position="99"/>
    </location>
    <ligand>
        <name>Mg(2+)</name>
        <dbReference type="ChEBI" id="CHEBI:18420"/>
    </ligand>
</feature>
<evidence type="ECO:0000256" key="12">
    <source>
        <dbReference type="ARBA" id="ARBA00029523"/>
    </source>
</evidence>
<keyword evidence="7 13" id="KW-0378">Hydrolase</keyword>
<evidence type="ECO:0000256" key="9">
    <source>
        <dbReference type="ARBA" id="ARBA00023172"/>
    </source>
</evidence>
<protein>
    <recommendedName>
        <fullName evidence="12 13">Holliday junction resolvase RecU</fullName>
        <ecNumber evidence="13">3.1.21.10</ecNumber>
    </recommendedName>
    <alternativeName>
        <fullName evidence="13">Recombination protein U homolog</fullName>
    </alternativeName>
</protein>
<dbReference type="InterPro" id="IPR011335">
    <property type="entry name" value="Restrct_endonuc-II-like"/>
</dbReference>
<comment type="catalytic activity">
    <reaction evidence="13">
        <text>Endonucleolytic cleavage at a junction such as a reciprocal single-stranded crossover between two homologous DNA duplexes (Holliday junction).</text>
        <dbReference type="EC" id="3.1.21.10"/>
    </reaction>
</comment>
<dbReference type="InterPro" id="IPR011856">
    <property type="entry name" value="tRNA_endonuc-like_dom_sf"/>
</dbReference>
<accession>A0A559JRC4</accession>
<dbReference type="Gene3D" id="3.40.1350.10">
    <property type="match status" value="1"/>
</dbReference>
<evidence type="ECO:0000256" key="6">
    <source>
        <dbReference type="ARBA" id="ARBA00022763"/>
    </source>
</evidence>
<dbReference type="Pfam" id="PF03838">
    <property type="entry name" value="RecU"/>
    <property type="match status" value="1"/>
</dbReference>
<dbReference type="GO" id="GO:0003676">
    <property type="term" value="F:nucleic acid binding"/>
    <property type="evidence" value="ECO:0007669"/>
    <property type="project" value="InterPro"/>
</dbReference>
<keyword evidence="9 13" id="KW-0233">DNA recombination</keyword>
<evidence type="ECO:0000256" key="10">
    <source>
        <dbReference type="ARBA" id="ARBA00023204"/>
    </source>
</evidence>
<dbReference type="EMBL" id="VNJI01000065">
    <property type="protein sequence ID" value="TVY02407.1"/>
    <property type="molecule type" value="Genomic_DNA"/>
</dbReference>
<dbReference type="GO" id="GO:0008821">
    <property type="term" value="F:crossover junction DNA endonuclease activity"/>
    <property type="evidence" value="ECO:0007669"/>
    <property type="project" value="UniProtKB-EC"/>
</dbReference>
<dbReference type="GO" id="GO:0000287">
    <property type="term" value="F:magnesium ion binding"/>
    <property type="evidence" value="ECO:0007669"/>
    <property type="project" value="UniProtKB-UniRule"/>
</dbReference>
<feature type="site" description="Transition state stabilizer" evidence="13">
    <location>
        <position position="82"/>
    </location>
</feature>
<evidence type="ECO:0000256" key="2">
    <source>
        <dbReference type="ARBA" id="ARBA00022490"/>
    </source>
</evidence>
<gene>
    <name evidence="13" type="primary">recU</name>
    <name evidence="14" type="ORF">FPZ49_31610</name>
</gene>
<keyword evidence="5 13" id="KW-0255">Endonuclease</keyword>
<dbReference type="AlphaFoldDB" id="A0A559JRC4"/>
<dbReference type="SUPFAM" id="SSF52980">
    <property type="entry name" value="Restriction endonuclease-like"/>
    <property type="match status" value="1"/>
</dbReference>
<comment type="function">
    <text evidence="13">Endonuclease that resolves Holliday junction intermediates in genetic recombination. Cleaves mobile four-strand junctions by introducing symmetrical nicks in paired strands. Promotes annealing of linear ssDNA with homologous dsDNA. Required for DNA repair, homologous recombination and chromosome segregation.</text>
</comment>
<comment type="caution">
    <text evidence="14">The sequence shown here is derived from an EMBL/GenBank/DDBJ whole genome shotgun (WGS) entry which is preliminary data.</text>
</comment>
<dbReference type="OrthoDB" id="9783592at2"/>
<comment type="subcellular location">
    <subcellularLocation>
        <location evidence="1 13">Cytoplasm</location>
    </subcellularLocation>
</comment>
<evidence type="ECO:0000256" key="11">
    <source>
        <dbReference type="ARBA" id="ARBA00023447"/>
    </source>
</evidence>
<keyword evidence="4 13" id="KW-0479">Metal-binding</keyword>
<evidence type="ECO:0000256" key="1">
    <source>
        <dbReference type="ARBA" id="ARBA00004496"/>
    </source>
</evidence>
<reference evidence="14 15" key="1">
    <citation type="submission" date="2019-07" db="EMBL/GenBank/DDBJ databases">
        <authorList>
            <person name="Kim J."/>
        </authorList>
    </citation>
    <scope>NUCLEOTIDE SEQUENCE [LARGE SCALE GENOMIC DNA]</scope>
    <source>
        <strain evidence="14 15">JC52</strain>
    </source>
</reference>
<name>A0A559JRC4_9BACL</name>
<dbReference type="PIRSF" id="PIRSF037785">
    <property type="entry name" value="RecU"/>
    <property type="match status" value="1"/>
</dbReference>
<evidence type="ECO:0000256" key="8">
    <source>
        <dbReference type="ARBA" id="ARBA00022842"/>
    </source>
</evidence>
<comment type="cofactor">
    <cofactor evidence="13">
        <name>Mg(2+)</name>
        <dbReference type="ChEBI" id="CHEBI:18420"/>
    </cofactor>
    <text evidence="13">Binds 1 Mg(2+) ion per subunit.</text>
</comment>
<dbReference type="GO" id="GO:0006310">
    <property type="term" value="P:DNA recombination"/>
    <property type="evidence" value="ECO:0007669"/>
    <property type="project" value="UniProtKB-UniRule"/>
</dbReference>
<feature type="binding site" evidence="13">
    <location>
        <position position="67"/>
    </location>
    <ligand>
        <name>Mg(2+)</name>
        <dbReference type="ChEBI" id="CHEBI:18420"/>
    </ligand>
</feature>
<evidence type="ECO:0000256" key="4">
    <source>
        <dbReference type="ARBA" id="ARBA00022723"/>
    </source>
</evidence>
<dbReference type="InterPro" id="IPR004612">
    <property type="entry name" value="Resolv_RecU"/>
</dbReference>
<keyword evidence="2 13" id="KW-0963">Cytoplasm</keyword>
<dbReference type="GO" id="GO:0007059">
    <property type="term" value="P:chromosome segregation"/>
    <property type="evidence" value="ECO:0007669"/>
    <property type="project" value="UniProtKB-UniRule"/>
</dbReference>
<keyword evidence="3 13" id="KW-0540">Nuclease</keyword>
<evidence type="ECO:0000313" key="14">
    <source>
        <dbReference type="EMBL" id="TVY02407.1"/>
    </source>
</evidence>
<evidence type="ECO:0000256" key="3">
    <source>
        <dbReference type="ARBA" id="ARBA00022722"/>
    </source>
</evidence>
<keyword evidence="15" id="KW-1185">Reference proteome</keyword>
<comment type="caution">
    <text evidence="13">Lacks conserved residue(s) required for the propagation of feature annotation.</text>
</comment>
<dbReference type="RefSeq" id="WP_144854299.1">
    <property type="nucleotide sequence ID" value="NZ_VNJI01000065.1"/>
</dbReference>
<dbReference type="Proteomes" id="UP000317036">
    <property type="component" value="Unassembled WGS sequence"/>
</dbReference>
<feature type="binding site" evidence="13">
    <location>
        <position position="80"/>
    </location>
    <ligand>
        <name>Mg(2+)</name>
        <dbReference type="ChEBI" id="CHEBI:18420"/>
    </ligand>
</feature>
<proteinExistence type="inferred from homology"/>
<evidence type="ECO:0000256" key="13">
    <source>
        <dbReference type="HAMAP-Rule" id="MF_00130"/>
    </source>
</evidence>
<organism evidence="14 15">
    <name type="scientific">Paenibacillus cremeus</name>
    <dbReference type="NCBI Taxonomy" id="2163881"/>
    <lineage>
        <taxon>Bacteria</taxon>
        <taxon>Bacillati</taxon>
        <taxon>Bacillota</taxon>
        <taxon>Bacilli</taxon>
        <taxon>Bacillales</taxon>
        <taxon>Paenibacillaceae</taxon>
        <taxon>Paenibacillus</taxon>
    </lineage>
</organism>